<evidence type="ECO:0008006" key="11">
    <source>
        <dbReference type="Google" id="ProtNLM"/>
    </source>
</evidence>
<dbReference type="Pfam" id="PF10345">
    <property type="entry name" value="Cohesin_load"/>
    <property type="match status" value="1"/>
</dbReference>
<protein>
    <recommendedName>
        <fullName evidence="11">Anaphase-promoting complex subunit 5</fullName>
    </recommendedName>
</protein>
<evidence type="ECO:0000256" key="4">
    <source>
        <dbReference type="ARBA" id="ARBA00022776"/>
    </source>
</evidence>
<evidence type="ECO:0000256" key="8">
    <source>
        <dbReference type="SAM" id="MobiDB-lite"/>
    </source>
</evidence>
<comment type="caution">
    <text evidence="9">The sequence shown here is derived from an EMBL/GenBank/DDBJ whole genome shotgun (WGS) entry which is preliminary data.</text>
</comment>
<proteinExistence type="inferred from homology"/>
<name>A0A4Y7TEI7_COPMI</name>
<comment type="similarity">
    <text evidence="2">Belongs to the SCC4/mau-2 family.</text>
</comment>
<dbReference type="AlphaFoldDB" id="A0A4Y7TEI7"/>
<keyword evidence="4" id="KW-0498">Mitosis</keyword>
<dbReference type="InterPro" id="IPR019440">
    <property type="entry name" value="MAU2"/>
</dbReference>
<evidence type="ECO:0000256" key="2">
    <source>
        <dbReference type="ARBA" id="ARBA00008585"/>
    </source>
</evidence>
<evidence type="ECO:0000313" key="10">
    <source>
        <dbReference type="Proteomes" id="UP000298030"/>
    </source>
</evidence>
<keyword evidence="7" id="KW-0131">Cell cycle</keyword>
<reference evidence="9 10" key="1">
    <citation type="journal article" date="2019" name="Nat. Ecol. Evol.">
        <title>Megaphylogeny resolves global patterns of mushroom evolution.</title>
        <authorList>
            <person name="Varga T."/>
            <person name="Krizsan K."/>
            <person name="Foldi C."/>
            <person name="Dima B."/>
            <person name="Sanchez-Garcia M."/>
            <person name="Sanchez-Ramirez S."/>
            <person name="Szollosi G.J."/>
            <person name="Szarkandi J.G."/>
            <person name="Papp V."/>
            <person name="Albert L."/>
            <person name="Andreopoulos W."/>
            <person name="Angelini C."/>
            <person name="Antonin V."/>
            <person name="Barry K.W."/>
            <person name="Bougher N.L."/>
            <person name="Buchanan P."/>
            <person name="Buyck B."/>
            <person name="Bense V."/>
            <person name="Catcheside P."/>
            <person name="Chovatia M."/>
            <person name="Cooper J."/>
            <person name="Damon W."/>
            <person name="Desjardin D."/>
            <person name="Finy P."/>
            <person name="Geml J."/>
            <person name="Haridas S."/>
            <person name="Hughes K."/>
            <person name="Justo A."/>
            <person name="Karasinski D."/>
            <person name="Kautmanova I."/>
            <person name="Kiss B."/>
            <person name="Kocsube S."/>
            <person name="Kotiranta H."/>
            <person name="LaButti K.M."/>
            <person name="Lechner B.E."/>
            <person name="Liimatainen K."/>
            <person name="Lipzen A."/>
            <person name="Lukacs Z."/>
            <person name="Mihaltcheva S."/>
            <person name="Morgado L.N."/>
            <person name="Niskanen T."/>
            <person name="Noordeloos M.E."/>
            <person name="Ohm R.A."/>
            <person name="Ortiz-Santana B."/>
            <person name="Ovrebo C."/>
            <person name="Racz N."/>
            <person name="Riley R."/>
            <person name="Savchenko A."/>
            <person name="Shiryaev A."/>
            <person name="Soop K."/>
            <person name="Spirin V."/>
            <person name="Szebenyi C."/>
            <person name="Tomsovsky M."/>
            <person name="Tulloss R.E."/>
            <person name="Uehling J."/>
            <person name="Grigoriev I.V."/>
            <person name="Vagvolgyi C."/>
            <person name="Papp T."/>
            <person name="Martin F.M."/>
            <person name="Miettinen O."/>
            <person name="Hibbett D.S."/>
            <person name="Nagy L.G."/>
        </authorList>
    </citation>
    <scope>NUCLEOTIDE SEQUENCE [LARGE SCALE GENOMIC DNA]</scope>
    <source>
        <strain evidence="9 10">FP101781</strain>
    </source>
</reference>
<feature type="compositionally biased region" description="Low complexity" evidence="8">
    <location>
        <begin position="274"/>
        <end position="290"/>
    </location>
</feature>
<keyword evidence="6" id="KW-0539">Nucleus</keyword>
<comment type="subcellular location">
    <subcellularLocation>
        <location evidence="1">Nucleus</location>
    </subcellularLocation>
</comment>
<evidence type="ECO:0000313" key="9">
    <source>
        <dbReference type="EMBL" id="TEB32593.1"/>
    </source>
</evidence>
<gene>
    <name evidence="9" type="ORF">FA13DRAFT_1687304</name>
</gene>
<evidence type="ECO:0000256" key="3">
    <source>
        <dbReference type="ARBA" id="ARBA00022618"/>
    </source>
</evidence>
<feature type="region of interest" description="Disordered" evidence="8">
    <location>
        <begin position="274"/>
        <end position="302"/>
    </location>
</feature>
<dbReference type="Proteomes" id="UP000298030">
    <property type="component" value="Unassembled WGS sequence"/>
</dbReference>
<keyword evidence="3" id="KW-0132">Cell division</keyword>
<keyword evidence="5" id="KW-0159">Chromosome partition</keyword>
<evidence type="ECO:0000256" key="7">
    <source>
        <dbReference type="ARBA" id="ARBA00023306"/>
    </source>
</evidence>
<feature type="region of interest" description="Disordered" evidence="8">
    <location>
        <begin position="685"/>
        <end position="714"/>
    </location>
</feature>
<evidence type="ECO:0000256" key="6">
    <source>
        <dbReference type="ARBA" id="ARBA00023242"/>
    </source>
</evidence>
<evidence type="ECO:0000256" key="5">
    <source>
        <dbReference type="ARBA" id="ARBA00022829"/>
    </source>
</evidence>
<evidence type="ECO:0000256" key="1">
    <source>
        <dbReference type="ARBA" id="ARBA00004123"/>
    </source>
</evidence>
<dbReference type="PANTHER" id="PTHR21394">
    <property type="entry name" value="MAU2 CHROMATID COHESION FACTOR HOMOLOG"/>
    <property type="match status" value="1"/>
</dbReference>
<keyword evidence="10" id="KW-1185">Reference proteome</keyword>
<dbReference type="OrthoDB" id="5565328at2759"/>
<dbReference type="GO" id="GO:0005634">
    <property type="term" value="C:nucleus"/>
    <property type="evidence" value="ECO:0007669"/>
    <property type="project" value="UniProtKB-SubCell"/>
</dbReference>
<organism evidence="9 10">
    <name type="scientific">Coprinellus micaceus</name>
    <name type="common">Glistening ink-cap mushroom</name>
    <name type="synonym">Coprinus micaceus</name>
    <dbReference type="NCBI Taxonomy" id="71717"/>
    <lineage>
        <taxon>Eukaryota</taxon>
        <taxon>Fungi</taxon>
        <taxon>Dikarya</taxon>
        <taxon>Basidiomycota</taxon>
        <taxon>Agaricomycotina</taxon>
        <taxon>Agaricomycetes</taxon>
        <taxon>Agaricomycetidae</taxon>
        <taxon>Agaricales</taxon>
        <taxon>Agaricineae</taxon>
        <taxon>Psathyrellaceae</taxon>
        <taxon>Coprinellus</taxon>
    </lineage>
</organism>
<dbReference type="STRING" id="71717.A0A4Y7TEI7"/>
<dbReference type="EMBL" id="QPFP01000015">
    <property type="protein sequence ID" value="TEB32593.1"/>
    <property type="molecule type" value="Genomic_DNA"/>
</dbReference>
<dbReference type="GO" id="GO:0007059">
    <property type="term" value="P:chromosome segregation"/>
    <property type="evidence" value="ECO:0007669"/>
    <property type="project" value="UniProtKB-KW"/>
</dbReference>
<dbReference type="GO" id="GO:0051301">
    <property type="term" value="P:cell division"/>
    <property type="evidence" value="ECO:0007669"/>
    <property type="project" value="UniProtKB-KW"/>
</dbReference>
<sequence>MQRPLDAMDVDLPPAKRQRTEDGYCCTTPMDGAVATPTFPKPHSVSKSTLGLDEASLDPLPLPVLLLSLSSVLLHPPTHRHYTKSLYMSFLSTLKCTESTNLDPDMECRAWTGLAELGFRLGLGEEGVEAQVEVAITKALLISQNHPTLRPYKVHLTVLSSRLSLYQHKPKLAQNSLKRLLSSFLTPADPPHLVYTAHLAHIASFSVAGGEGSEGVPTAQSLKAIRDMNDVAVERGDESIVKLAAVLRLHTLVQMGSWDTVLEALSDAESLLSFPSSSSSPSSFPSTPADSTKHTSPAPPTQVLSESAAVFAHAPRPTHDTAFLVYTLVLGIVYYTYVGETPSVEARTKVLHEVLDGGGLDGFGWGSVEIPFPGPVPTQPLHVALTHPRILMSLAFLLTAVAKRDPVGRKPKRKVFAEEGLRGVERELRREASLAPWASAADVEAHYGRLNKMKADLICELVGVSIARSDLPSASSHLSQLTAHTRNSGLFNAYAARLALLHAQMAHAQGKGERAVRCYRVAGWLSRAGPRRPCGRHDDDLDAEGVEDPWIHAAARAGELWVRIGHLRKQVATLLPEEIDHEVVKAVEEGLREDAEEGEEGVVKTCEGLGCTLNAVACVVKACLADEFLEAKMYLRKALTLSTQSSDNHLRALVMALIASQYLNTSSEHAEAMLATAEQLAAGLGAQPRPAKASGDAKAGGGGTPTTMTKGKTNDGVGNAVLRLWIGERSAELKRRAGEEEAARAQDVVNERLRGVQRRIEEGAWEGDEGGMGGVGTPVKEAGHVWRG</sequence>
<accession>A0A4Y7TEI7</accession>
<dbReference type="GO" id="GO:0007064">
    <property type="term" value="P:mitotic sister chromatid cohesion"/>
    <property type="evidence" value="ECO:0007669"/>
    <property type="project" value="InterPro"/>
</dbReference>